<feature type="transmembrane region" description="Helical" evidence="1">
    <location>
        <begin position="7"/>
        <end position="27"/>
    </location>
</feature>
<proteinExistence type="predicted"/>
<dbReference type="EMBL" id="DTMM01000153">
    <property type="protein sequence ID" value="HFT93736.1"/>
    <property type="molecule type" value="Genomic_DNA"/>
</dbReference>
<comment type="caution">
    <text evidence="2">The sequence shown here is derived from an EMBL/GenBank/DDBJ whole genome shotgun (WGS) entry which is preliminary data.</text>
</comment>
<keyword evidence="1" id="KW-1133">Transmembrane helix</keyword>
<evidence type="ECO:0000313" key="2">
    <source>
        <dbReference type="EMBL" id="HFT93736.1"/>
    </source>
</evidence>
<sequence>MTTFQEILIALAAVCVVLLVVLTVRIVRFLDHLDGTLSRVEKETLPAITRLSALLGRMDALTEDIENAWFTTRKTMDNLGLPPLFRLLRWIPGASGKIPFPFGFLLNAVSSGVRAFRSVWTARNRKTSASGEESSSRKS</sequence>
<gene>
    <name evidence="2" type="ORF">ENX03_07365</name>
</gene>
<name>A0A7C3QWK9_9BACT</name>
<evidence type="ECO:0000256" key="1">
    <source>
        <dbReference type="SAM" id="Phobius"/>
    </source>
</evidence>
<reference evidence="2" key="1">
    <citation type="journal article" date="2020" name="mSystems">
        <title>Genome- and Community-Level Interaction Insights into Carbon Utilization and Element Cycling Functions of Hydrothermarchaeota in Hydrothermal Sediment.</title>
        <authorList>
            <person name="Zhou Z."/>
            <person name="Liu Y."/>
            <person name="Xu W."/>
            <person name="Pan J."/>
            <person name="Luo Z.H."/>
            <person name="Li M."/>
        </authorList>
    </citation>
    <scope>NUCLEOTIDE SEQUENCE [LARGE SCALE GENOMIC DNA]</scope>
    <source>
        <strain evidence="2">SpSt-902</strain>
    </source>
</reference>
<organism evidence="2">
    <name type="scientific">Leptospirillum ferriphilum</name>
    <dbReference type="NCBI Taxonomy" id="178606"/>
    <lineage>
        <taxon>Bacteria</taxon>
        <taxon>Pseudomonadati</taxon>
        <taxon>Nitrospirota</taxon>
        <taxon>Nitrospiria</taxon>
        <taxon>Nitrospirales</taxon>
        <taxon>Nitrospiraceae</taxon>
        <taxon>Leptospirillum</taxon>
    </lineage>
</organism>
<accession>A0A7C3QWK9</accession>
<keyword evidence="1" id="KW-0472">Membrane</keyword>
<dbReference type="AlphaFoldDB" id="A0A7C3QWK9"/>
<protein>
    <submittedName>
        <fullName evidence="2">Uncharacterized protein</fullName>
    </submittedName>
</protein>
<keyword evidence="1" id="KW-0812">Transmembrane</keyword>